<comment type="caution">
    <text evidence="1">The sequence shown here is derived from an EMBL/GenBank/DDBJ whole genome shotgun (WGS) entry which is preliminary data.</text>
</comment>
<accession>A0A6N7Z5Y0</accession>
<organism evidence="1 2">
    <name type="scientific">Amycolatopsis pithecellobii</name>
    <dbReference type="NCBI Taxonomy" id="664692"/>
    <lineage>
        <taxon>Bacteria</taxon>
        <taxon>Bacillati</taxon>
        <taxon>Actinomycetota</taxon>
        <taxon>Actinomycetes</taxon>
        <taxon>Pseudonocardiales</taxon>
        <taxon>Pseudonocardiaceae</taxon>
        <taxon>Amycolatopsis</taxon>
    </lineage>
</organism>
<sequence>MAEPRWITKNGKRILINQKKGGVAIAAVAVAGGVAFAGAGAGVGGGGTAADGAAQSLRVKTNSSKGEARQGRSQQAWARMGWKQLERKAERALKCAAASYGEVQEFFFRTPCRSLDRMLFALADEKGNTFTISVSWVRMDSARDAERLKQLVDTDGTGNVSPLGAAAVQAGFTGKYYGSDRRGALAVIAEAAPGRGKPGGDEMDAAAEIAVLLPPP</sequence>
<dbReference type="EMBL" id="WMBA01000030">
    <property type="protein sequence ID" value="MTD56154.1"/>
    <property type="molecule type" value="Genomic_DNA"/>
</dbReference>
<dbReference type="RefSeq" id="WP_154758313.1">
    <property type="nucleotide sequence ID" value="NZ_WMBA01000030.1"/>
</dbReference>
<keyword evidence="2" id="KW-1185">Reference proteome</keyword>
<protein>
    <submittedName>
        <fullName evidence="1">Uncharacterized protein</fullName>
    </submittedName>
</protein>
<name>A0A6N7Z5Y0_9PSEU</name>
<reference evidence="1 2" key="1">
    <citation type="submission" date="2019-11" db="EMBL/GenBank/DDBJ databases">
        <title>Draft genome of Amycolatopsis RM579.</title>
        <authorList>
            <person name="Duangmal K."/>
            <person name="Mingma R."/>
        </authorList>
    </citation>
    <scope>NUCLEOTIDE SEQUENCE [LARGE SCALE GENOMIC DNA]</scope>
    <source>
        <strain evidence="1 2">RM579</strain>
    </source>
</reference>
<evidence type="ECO:0000313" key="2">
    <source>
        <dbReference type="Proteomes" id="UP000440096"/>
    </source>
</evidence>
<proteinExistence type="predicted"/>
<gene>
    <name evidence="1" type="ORF">GKO32_19545</name>
</gene>
<dbReference type="AlphaFoldDB" id="A0A6N7Z5Y0"/>
<evidence type="ECO:0000313" key="1">
    <source>
        <dbReference type="EMBL" id="MTD56154.1"/>
    </source>
</evidence>
<dbReference type="OrthoDB" id="3470137at2"/>
<dbReference type="Proteomes" id="UP000440096">
    <property type="component" value="Unassembled WGS sequence"/>
</dbReference>